<protein>
    <submittedName>
        <fullName evidence="1">Peptidoglycan-binding protein</fullName>
    </submittedName>
</protein>
<comment type="caution">
    <text evidence="1">The sequence shown here is derived from an EMBL/GenBank/DDBJ whole genome shotgun (WGS) entry which is preliminary data.</text>
</comment>
<dbReference type="Proteomes" id="UP000242755">
    <property type="component" value="Unassembled WGS sequence"/>
</dbReference>
<sequence>MAAGLCVLGLFAAGTAITGALSDPDQRQAAKEKVSEKLAPTSASALDSGQMEIAQTIIDIGREHSIPDAGIEIALMTAMQESSLRNLPYGDRDSLGVFQQRPSQGWGTDSQVLSVHHATTAFYGVNPKVKNAGLKQISGWQKMSKNDAAQAVQRSAHPEAYAKWEPLAADILAAAPK</sequence>
<accession>A0A2I1IE68</accession>
<organism evidence="1 2">
    <name type="scientific">Brevibacterium ravenspurgense</name>
    <dbReference type="NCBI Taxonomy" id="479117"/>
    <lineage>
        <taxon>Bacteria</taxon>
        <taxon>Bacillati</taxon>
        <taxon>Actinomycetota</taxon>
        <taxon>Actinomycetes</taxon>
        <taxon>Micrococcales</taxon>
        <taxon>Brevibacteriaceae</taxon>
        <taxon>Brevibacterium</taxon>
    </lineage>
</organism>
<name>A0A2I1IE68_9MICO</name>
<proteinExistence type="predicted"/>
<evidence type="ECO:0000313" key="2">
    <source>
        <dbReference type="Proteomes" id="UP000242755"/>
    </source>
</evidence>
<gene>
    <name evidence="1" type="ORF">CYJ40_10775</name>
</gene>
<reference evidence="1 2" key="1">
    <citation type="submission" date="2017-12" db="EMBL/GenBank/DDBJ databases">
        <title>Phylogenetic diversity of female urinary microbiome.</title>
        <authorList>
            <person name="Thomas-White K."/>
            <person name="Wolfe A.J."/>
        </authorList>
    </citation>
    <scope>NUCLEOTIDE SEQUENCE [LARGE SCALE GENOMIC DNA]</scope>
    <source>
        <strain evidence="1 2">UMB0426</strain>
    </source>
</reference>
<evidence type="ECO:0000313" key="1">
    <source>
        <dbReference type="EMBL" id="PKY69410.1"/>
    </source>
</evidence>
<dbReference type="EMBL" id="PKGO01000014">
    <property type="protein sequence ID" value="PKY69410.1"/>
    <property type="molecule type" value="Genomic_DNA"/>
</dbReference>
<dbReference type="AlphaFoldDB" id="A0A2I1IE68"/>
<dbReference type="STRING" id="1176165.GCA_001584405_00961"/>